<feature type="region of interest" description="Disordered" evidence="1">
    <location>
        <begin position="56"/>
        <end position="89"/>
    </location>
</feature>
<proteinExistence type="predicted"/>
<evidence type="ECO:0000313" key="3">
    <source>
        <dbReference type="Proteomes" id="UP001529510"/>
    </source>
</evidence>
<reference evidence="2 3" key="1">
    <citation type="submission" date="2024-05" db="EMBL/GenBank/DDBJ databases">
        <title>Genome sequencing and assembly of Indian major carp, Cirrhinus mrigala (Hamilton, 1822).</title>
        <authorList>
            <person name="Mohindra V."/>
            <person name="Chowdhury L.M."/>
            <person name="Lal K."/>
            <person name="Jena J.K."/>
        </authorList>
    </citation>
    <scope>NUCLEOTIDE SEQUENCE [LARGE SCALE GENOMIC DNA]</scope>
    <source>
        <strain evidence="2">CM1030</strain>
        <tissue evidence="2">Blood</tissue>
    </source>
</reference>
<protein>
    <submittedName>
        <fullName evidence="2">Uncharacterized protein</fullName>
    </submittedName>
</protein>
<dbReference type="Proteomes" id="UP001529510">
    <property type="component" value="Unassembled WGS sequence"/>
</dbReference>
<dbReference type="EMBL" id="JAMKFB020000011">
    <property type="protein sequence ID" value="KAL0181208.1"/>
    <property type="molecule type" value="Genomic_DNA"/>
</dbReference>
<sequence length="89" mass="9721">MLNFRQRTWNVPSMSTLPEAPGGMLIYYSPLNEIPRIQGQRPRTTGLVAARVQHFEAGDVPPPSPIPVDTPTSPNSATYPPGDTKHGIK</sequence>
<comment type="caution">
    <text evidence="2">The sequence shown here is derived from an EMBL/GenBank/DDBJ whole genome shotgun (WGS) entry which is preliminary data.</text>
</comment>
<evidence type="ECO:0000313" key="2">
    <source>
        <dbReference type="EMBL" id="KAL0181208.1"/>
    </source>
</evidence>
<keyword evidence="3" id="KW-1185">Reference proteome</keyword>
<evidence type="ECO:0000256" key="1">
    <source>
        <dbReference type="SAM" id="MobiDB-lite"/>
    </source>
</evidence>
<name>A0ABD0Q4J2_CIRMR</name>
<gene>
    <name evidence="2" type="ORF">M9458_023614</name>
</gene>
<accession>A0ABD0Q4J2</accession>
<feature type="non-terminal residue" evidence="2">
    <location>
        <position position="89"/>
    </location>
</feature>
<dbReference type="AlphaFoldDB" id="A0ABD0Q4J2"/>
<organism evidence="2 3">
    <name type="scientific">Cirrhinus mrigala</name>
    <name type="common">Mrigala</name>
    <dbReference type="NCBI Taxonomy" id="683832"/>
    <lineage>
        <taxon>Eukaryota</taxon>
        <taxon>Metazoa</taxon>
        <taxon>Chordata</taxon>
        <taxon>Craniata</taxon>
        <taxon>Vertebrata</taxon>
        <taxon>Euteleostomi</taxon>
        <taxon>Actinopterygii</taxon>
        <taxon>Neopterygii</taxon>
        <taxon>Teleostei</taxon>
        <taxon>Ostariophysi</taxon>
        <taxon>Cypriniformes</taxon>
        <taxon>Cyprinidae</taxon>
        <taxon>Labeoninae</taxon>
        <taxon>Labeonini</taxon>
        <taxon>Cirrhinus</taxon>
    </lineage>
</organism>